<feature type="transmembrane region" description="Helical" evidence="7">
    <location>
        <begin position="263"/>
        <end position="291"/>
    </location>
</feature>
<gene>
    <name evidence="10" type="ORF">SAMN05216605_106195</name>
</gene>
<comment type="similarity">
    <text evidence="6">Belongs to the ABC-4 integral membrane protein family.</text>
</comment>
<evidence type="ECO:0000313" key="11">
    <source>
        <dbReference type="Proteomes" id="UP000182894"/>
    </source>
</evidence>
<sequence length="389" mass="41095">MHWAESLENLRSMGQRSWLALLGIVVGSASVVALLDIGRSASEDTMRTFKGMGTETLVANFPGFSGRKMLLPQTVDTPALMHSVPHLMHITSVSQYGTRIGRQGVRYDASVIGTTAALAMIIDLHPASGRFLSPMDGHALVVVLGAEVAKSLTVSGRAAHPGDLLTMGDYQYQVIGVLAPKPHNPLIPVSVDSSVFIPAPGMRRLSSTARIGNVVARASPQADLQSVADSLEARLSAQLGGRDVAVQIPRQLIESLKHQAQTFAWLLAGLGGISLIVAGVGVMNVMLMSVRERRREIGVRMALGARPRDIRALFLLEASHLSVVGALSGALLGSVVAWGFSRCSGWPLSLSFDALLLGVGSSLLIGLFFGSYPAVVAARLSPATALRDD</sequence>
<feature type="transmembrane region" description="Helical" evidence="7">
    <location>
        <begin position="346"/>
        <end position="369"/>
    </location>
</feature>
<dbReference type="AlphaFoldDB" id="A0A1G8CCI5"/>
<dbReference type="GO" id="GO:0022857">
    <property type="term" value="F:transmembrane transporter activity"/>
    <property type="evidence" value="ECO:0007669"/>
    <property type="project" value="TreeGrafter"/>
</dbReference>
<evidence type="ECO:0000256" key="2">
    <source>
        <dbReference type="ARBA" id="ARBA00022475"/>
    </source>
</evidence>
<feature type="domain" description="ABC3 transporter permease C-terminal" evidence="8">
    <location>
        <begin position="271"/>
        <end position="382"/>
    </location>
</feature>
<evidence type="ECO:0000259" key="8">
    <source>
        <dbReference type="Pfam" id="PF02687"/>
    </source>
</evidence>
<dbReference type="OrthoDB" id="9770036at2"/>
<dbReference type="InterPro" id="IPR003838">
    <property type="entry name" value="ABC3_permease_C"/>
</dbReference>
<proteinExistence type="inferred from homology"/>
<dbReference type="EMBL" id="FNCO01000006">
    <property type="protein sequence ID" value="SDH42580.1"/>
    <property type="molecule type" value="Genomic_DNA"/>
</dbReference>
<keyword evidence="3 7" id="KW-0812">Transmembrane</keyword>
<dbReference type="STRING" id="89065.SAMN05216605_106195"/>
<dbReference type="InterPro" id="IPR025857">
    <property type="entry name" value="MacB_PCD"/>
</dbReference>
<evidence type="ECO:0000256" key="7">
    <source>
        <dbReference type="SAM" id="Phobius"/>
    </source>
</evidence>
<evidence type="ECO:0000259" key="9">
    <source>
        <dbReference type="Pfam" id="PF12704"/>
    </source>
</evidence>
<dbReference type="InterPro" id="IPR050250">
    <property type="entry name" value="Macrolide_Exporter_MacB"/>
</dbReference>
<evidence type="ECO:0000256" key="6">
    <source>
        <dbReference type="ARBA" id="ARBA00038076"/>
    </source>
</evidence>
<dbReference type="GO" id="GO:0005886">
    <property type="term" value="C:plasma membrane"/>
    <property type="evidence" value="ECO:0007669"/>
    <property type="project" value="UniProtKB-SubCell"/>
</dbReference>
<keyword evidence="11" id="KW-1185">Reference proteome</keyword>
<feature type="transmembrane region" description="Helical" evidence="7">
    <location>
        <begin position="18"/>
        <end position="38"/>
    </location>
</feature>
<dbReference type="Proteomes" id="UP000182894">
    <property type="component" value="Unassembled WGS sequence"/>
</dbReference>
<evidence type="ECO:0000256" key="5">
    <source>
        <dbReference type="ARBA" id="ARBA00023136"/>
    </source>
</evidence>
<evidence type="ECO:0000313" key="10">
    <source>
        <dbReference type="EMBL" id="SDH42580.1"/>
    </source>
</evidence>
<keyword evidence="2" id="KW-1003">Cell membrane</keyword>
<feature type="transmembrane region" description="Helical" evidence="7">
    <location>
        <begin position="312"/>
        <end position="340"/>
    </location>
</feature>
<evidence type="ECO:0000256" key="4">
    <source>
        <dbReference type="ARBA" id="ARBA00022989"/>
    </source>
</evidence>
<dbReference type="Pfam" id="PF12704">
    <property type="entry name" value="MacB_PCD"/>
    <property type="match status" value="1"/>
</dbReference>
<evidence type="ECO:0000256" key="1">
    <source>
        <dbReference type="ARBA" id="ARBA00004651"/>
    </source>
</evidence>
<keyword evidence="5 7" id="KW-0472">Membrane</keyword>
<accession>A0A1G8CCI5</accession>
<name>A0A1G8CCI5_9PSED</name>
<reference evidence="11" key="1">
    <citation type="submission" date="2016-10" db="EMBL/GenBank/DDBJ databases">
        <authorList>
            <person name="Varghese N."/>
            <person name="Submissions S."/>
        </authorList>
    </citation>
    <scope>NUCLEOTIDE SEQUENCE [LARGE SCALE GENOMIC DNA]</scope>
    <source>
        <strain evidence="11">ATCC 700689</strain>
    </source>
</reference>
<dbReference type="PANTHER" id="PTHR30572:SF4">
    <property type="entry name" value="ABC TRANSPORTER PERMEASE YTRF"/>
    <property type="match status" value="1"/>
</dbReference>
<protein>
    <submittedName>
        <fullName evidence="10">Putative ABC transport system permease protein</fullName>
    </submittedName>
</protein>
<comment type="subcellular location">
    <subcellularLocation>
        <location evidence="1">Cell membrane</location>
        <topology evidence="1">Multi-pass membrane protein</topology>
    </subcellularLocation>
</comment>
<dbReference type="Pfam" id="PF02687">
    <property type="entry name" value="FtsX"/>
    <property type="match status" value="1"/>
</dbReference>
<organism evidence="10 11">
    <name type="scientific">Pseudomonas abietaniphila</name>
    <dbReference type="NCBI Taxonomy" id="89065"/>
    <lineage>
        <taxon>Bacteria</taxon>
        <taxon>Pseudomonadati</taxon>
        <taxon>Pseudomonadota</taxon>
        <taxon>Gammaproteobacteria</taxon>
        <taxon>Pseudomonadales</taxon>
        <taxon>Pseudomonadaceae</taxon>
        <taxon>Pseudomonas</taxon>
    </lineage>
</organism>
<keyword evidence="4 7" id="KW-1133">Transmembrane helix</keyword>
<dbReference type="PANTHER" id="PTHR30572">
    <property type="entry name" value="MEMBRANE COMPONENT OF TRANSPORTER-RELATED"/>
    <property type="match status" value="1"/>
</dbReference>
<evidence type="ECO:0000256" key="3">
    <source>
        <dbReference type="ARBA" id="ARBA00022692"/>
    </source>
</evidence>
<feature type="domain" description="MacB-like periplasmic core" evidence="9">
    <location>
        <begin position="17"/>
        <end position="233"/>
    </location>
</feature>